<evidence type="ECO:0000256" key="4">
    <source>
        <dbReference type="SAM" id="Phobius"/>
    </source>
</evidence>
<dbReference type="GO" id="GO:0003700">
    <property type="term" value="F:DNA-binding transcription factor activity"/>
    <property type="evidence" value="ECO:0007669"/>
    <property type="project" value="InterPro"/>
</dbReference>
<dbReference type="GO" id="GO:0043565">
    <property type="term" value="F:sequence-specific DNA binding"/>
    <property type="evidence" value="ECO:0007669"/>
    <property type="project" value="InterPro"/>
</dbReference>
<feature type="domain" description="HTH araC/xylS-type" evidence="5">
    <location>
        <begin position="106"/>
        <end position="206"/>
    </location>
</feature>
<dbReference type="InterPro" id="IPR018062">
    <property type="entry name" value="HTH_AraC-typ_CS"/>
</dbReference>
<keyword evidence="4" id="KW-1133">Transmembrane helix</keyword>
<keyword evidence="4" id="KW-0472">Membrane</keyword>
<reference evidence="6" key="2">
    <citation type="submission" date="2021-04" db="EMBL/GenBank/DDBJ databases">
        <authorList>
            <person name="Gilroy R."/>
        </authorList>
    </citation>
    <scope>NUCLEOTIDE SEQUENCE</scope>
    <source>
        <strain evidence="6">Gambia16-930</strain>
    </source>
</reference>
<evidence type="ECO:0000259" key="5">
    <source>
        <dbReference type="PROSITE" id="PS01124"/>
    </source>
</evidence>
<dbReference type="InterPro" id="IPR009057">
    <property type="entry name" value="Homeodomain-like_sf"/>
</dbReference>
<dbReference type="AlphaFoldDB" id="A0A9D1RGZ2"/>
<evidence type="ECO:0000313" key="7">
    <source>
        <dbReference type="Proteomes" id="UP000824267"/>
    </source>
</evidence>
<keyword evidence="4" id="KW-0812">Transmembrane</keyword>
<dbReference type="EMBL" id="DXGG01000171">
    <property type="protein sequence ID" value="HIW87694.1"/>
    <property type="molecule type" value="Genomic_DNA"/>
</dbReference>
<evidence type="ECO:0000256" key="3">
    <source>
        <dbReference type="ARBA" id="ARBA00023163"/>
    </source>
</evidence>
<sequence length="208" mass="24303">MKRLRNNYSSIENLDIKWVAFVLRVLLVWIVIWIPESFSQGRNFNTYISLKGSLAASSFYNLSVVLLAYYLFTKTYKQEVAEVNEQEVDEVFDEENRTGIHGLDIDYIIREKGYYLNNGITLTVLARELGMNRSYLSAYINKNHNSNFCDYINNMRLEKAEEILKTDNSNINLEDVAIRSGFNSYSTFRRAFVKKHSVSPSVFRKEQE</sequence>
<accession>A0A9D1RGZ2</accession>
<dbReference type="PANTHER" id="PTHR43280">
    <property type="entry name" value="ARAC-FAMILY TRANSCRIPTIONAL REGULATOR"/>
    <property type="match status" value="1"/>
</dbReference>
<keyword evidence="2" id="KW-0238">DNA-binding</keyword>
<name>A0A9D1RGZ2_9BACT</name>
<evidence type="ECO:0000256" key="2">
    <source>
        <dbReference type="ARBA" id="ARBA00023125"/>
    </source>
</evidence>
<dbReference type="PROSITE" id="PS01124">
    <property type="entry name" value="HTH_ARAC_FAMILY_2"/>
    <property type="match status" value="1"/>
</dbReference>
<dbReference type="SMART" id="SM00342">
    <property type="entry name" value="HTH_ARAC"/>
    <property type="match status" value="1"/>
</dbReference>
<keyword evidence="3" id="KW-0804">Transcription</keyword>
<dbReference type="SUPFAM" id="SSF46689">
    <property type="entry name" value="Homeodomain-like"/>
    <property type="match status" value="1"/>
</dbReference>
<dbReference type="Pfam" id="PF12833">
    <property type="entry name" value="HTH_18"/>
    <property type="match status" value="1"/>
</dbReference>
<feature type="transmembrane region" description="Helical" evidence="4">
    <location>
        <begin position="16"/>
        <end position="34"/>
    </location>
</feature>
<dbReference type="PROSITE" id="PS00041">
    <property type="entry name" value="HTH_ARAC_FAMILY_1"/>
    <property type="match status" value="1"/>
</dbReference>
<dbReference type="PANTHER" id="PTHR43280:SF2">
    <property type="entry name" value="HTH-TYPE TRANSCRIPTIONAL REGULATOR EXSA"/>
    <property type="match status" value="1"/>
</dbReference>
<organism evidence="6 7">
    <name type="scientific">Candidatus Onthomorpha intestinigallinarum</name>
    <dbReference type="NCBI Taxonomy" id="2840880"/>
    <lineage>
        <taxon>Bacteria</taxon>
        <taxon>Pseudomonadati</taxon>
        <taxon>Bacteroidota</taxon>
        <taxon>Bacteroidia</taxon>
        <taxon>Bacteroidales</taxon>
        <taxon>Candidatus Onthomorpha</taxon>
    </lineage>
</organism>
<evidence type="ECO:0000313" key="6">
    <source>
        <dbReference type="EMBL" id="HIW87694.1"/>
    </source>
</evidence>
<protein>
    <submittedName>
        <fullName evidence="6">AraC family transcriptional regulator</fullName>
    </submittedName>
</protein>
<proteinExistence type="predicted"/>
<reference evidence="6" key="1">
    <citation type="journal article" date="2021" name="PeerJ">
        <title>Extensive microbial diversity within the chicken gut microbiome revealed by metagenomics and culture.</title>
        <authorList>
            <person name="Gilroy R."/>
            <person name="Ravi A."/>
            <person name="Getino M."/>
            <person name="Pursley I."/>
            <person name="Horton D.L."/>
            <person name="Alikhan N.F."/>
            <person name="Baker D."/>
            <person name="Gharbi K."/>
            <person name="Hall N."/>
            <person name="Watson M."/>
            <person name="Adriaenssens E.M."/>
            <person name="Foster-Nyarko E."/>
            <person name="Jarju S."/>
            <person name="Secka A."/>
            <person name="Antonio M."/>
            <person name="Oren A."/>
            <person name="Chaudhuri R.R."/>
            <person name="La Ragione R."/>
            <person name="Hildebrand F."/>
            <person name="Pallen M.J."/>
        </authorList>
    </citation>
    <scope>NUCLEOTIDE SEQUENCE</scope>
    <source>
        <strain evidence="6">Gambia16-930</strain>
    </source>
</reference>
<dbReference type="InterPro" id="IPR018060">
    <property type="entry name" value="HTH_AraC"/>
</dbReference>
<keyword evidence="1" id="KW-0805">Transcription regulation</keyword>
<dbReference type="Proteomes" id="UP000824267">
    <property type="component" value="Unassembled WGS sequence"/>
</dbReference>
<feature type="transmembrane region" description="Helical" evidence="4">
    <location>
        <begin position="54"/>
        <end position="72"/>
    </location>
</feature>
<evidence type="ECO:0000256" key="1">
    <source>
        <dbReference type="ARBA" id="ARBA00023015"/>
    </source>
</evidence>
<comment type="caution">
    <text evidence="6">The sequence shown here is derived from an EMBL/GenBank/DDBJ whole genome shotgun (WGS) entry which is preliminary data.</text>
</comment>
<dbReference type="Gene3D" id="1.10.10.60">
    <property type="entry name" value="Homeodomain-like"/>
    <property type="match status" value="2"/>
</dbReference>
<gene>
    <name evidence="6" type="ORF">IAC47_05410</name>
</gene>